<comment type="subcellular location">
    <subcellularLocation>
        <location evidence="1">Membrane</location>
        <topology evidence="1">Multi-pass membrane protein</topology>
    </subcellularLocation>
</comment>
<protein>
    <submittedName>
        <fullName evidence="8">Pali-domain-containing protein</fullName>
    </submittedName>
</protein>
<dbReference type="EMBL" id="KV454412">
    <property type="protein sequence ID" value="ODQ64267.1"/>
    <property type="molecule type" value="Genomic_DNA"/>
</dbReference>
<feature type="transmembrane region" description="Helical" evidence="6">
    <location>
        <begin position="150"/>
        <end position="172"/>
    </location>
</feature>
<gene>
    <name evidence="8" type="ORF">NADFUDRAFT_79819</name>
</gene>
<feature type="signal peptide" evidence="7">
    <location>
        <begin position="1"/>
        <end position="28"/>
    </location>
</feature>
<dbReference type="InterPro" id="IPR009571">
    <property type="entry name" value="SUR7/Rim9-like_fungi"/>
</dbReference>
<dbReference type="STRING" id="857566.A0A1E3PHD1"/>
<evidence type="ECO:0000256" key="7">
    <source>
        <dbReference type="SAM" id="SignalP"/>
    </source>
</evidence>
<keyword evidence="9" id="KW-1185">Reference proteome</keyword>
<dbReference type="InterPro" id="IPR051380">
    <property type="entry name" value="pH-response_reg_palI/RIM9"/>
</dbReference>
<sequence>MGLRIRAATTVSAIILVAFGLQLVTVLSAPITSKISLCTFDDHIFGVFGYCIESTGKCSKVGIGYDMPDNKSFSLPSNARQSLSKLLIVHPIAAGFSFILLILALIANFHEPSSSSRYLLCVLIFILPTFLLALLAFLVDILLFVPKLAWGGWVLLASTILIAISGVSVCIMRRSLSSRKAMKKRITDFNNTTNGDTFNNPFDFNHIGPTNGTFGKRGFAGNNTDDYEFSEIRYEPSNKDLSDDTVPLTNPSLSRLGDDQNHDNSFVEGDYTINSEPDLFEAHNNRGVPYLAKGYNSLRETGGSPTRDYQSQRNQVPYSDAVNEPTFPTLYSNQTRVQTSPPNIGASKLSGNNFHQENGLMPQYPAGTYPLGEAPEDMTTEAFGPNVIPIPKIQESTSGFNNMDHHPHLQSLQQPYPERDLGDDDIEILEDLSHVTNPQNSDYLQHENDLAPGSPALSEASDFTSVSQRGVNPMYLERQAQIFQQQKQQRIQSQREQYMRGNNNNFIAASRSSDYSNVNVRGAPVQVQGQAQASGQAQSPAKPSTADRTAIMLQSNPDFDLGFPTKRNKGPGPKKGLPSASALGGRDNVYGNIHGMR</sequence>
<accession>A0A1E3PHD1</accession>
<evidence type="ECO:0000256" key="1">
    <source>
        <dbReference type="ARBA" id="ARBA00004141"/>
    </source>
</evidence>
<keyword evidence="4 6" id="KW-0472">Membrane</keyword>
<dbReference type="Pfam" id="PF06687">
    <property type="entry name" value="SUR7"/>
    <property type="match status" value="1"/>
</dbReference>
<evidence type="ECO:0000313" key="9">
    <source>
        <dbReference type="Proteomes" id="UP000095009"/>
    </source>
</evidence>
<dbReference type="GO" id="GO:0032153">
    <property type="term" value="C:cell division site"/>
    <property type="evidence" value="ECO:0007669"/>
    <property type="project" value="TreeGrafter"/>
</dbReference>
<feature type="transmembrane region" description="Helical" evidence="6">
    <location>
        <begin position="118"/>
        <end position="144"/>
    </location>
</feature>
<keyword evidence="7" id="KW-0732">Signal</keyword>
<dbReference type="Proteomes" id="UP000095009">
    <property type="component" value="Unassembled WGS sequence"/>
</dbReference>
<feature type="region of interest" description="Disordered" evidence="5">
    <location>
        <begin position="438"/>
        <end position="465"/>
    </location>
</feature>
<keyword evidence="3 6" id="KW-1133">Transmembrane helix</keyword>
<dbReference type="PANTHER" id="PTHR28013">
    <property type="entry name" value="PROTEIN DCV1-RELATED"/>
    <property type="match status" value="1"/>
</dbReference>
<feature type="compositionally biased region" description="Low complexity" evidence="5">
    <location>
        <begin position="526"/>
        <end position="541"/>
    </location>
</feature>
<dbReference type="GO" id="GO:0005886">
    <property type="term" value="C:plasma membrane"/>
    <property type="evidence" value="ECO:0007669"/>
    <property type="project" value="InterPro"/>
</dbReference>
<feature type="region of interest" description="Disordered" evidence="5">
    <location>
        <begin position="526"/>
        <end position="597"/>
    </location>
</feature>
<proteinExistence type="predicted"/>
<reference evidence="8 9" key="1">
    <citation type="journal article" date="2016" name="Proc. Natl. Acad. Sci. U.S.A.">
        <title>Comparative genomics of biotechnologically important yeasts.</title>
        <authorList>
            <person name="Riley R."/>
            <person name="Haridas S."/>
            <person name="Wolfe K.H."/>
            <person name="Lopes M.R."/>
            <person name="Hittinger C.T."/>
            <person name="Goeker M."/>
            <person name="Salamov A.A."/>
            <person name="Wisecaver J.H."/>
            <person name="Long T.M."/>
            <person name="Calvey C.H."/>
            <person name="Aerts A.L."/>
            <person name="Barry K.W."/>
            <person name="Choi C."/>
            <person name="Clum A."/>
            <person name="Coughlan A.Y."/>
            <person name="Deshpande S."/>
            <person name="Douglass A.P."/>
            <person name="Hanson S.J."/>
            <person name="Klenk H.-P."/>
            <person name="LaButti K.M."/>
            <person name="Lapidus A."/>
            <person name="Lindquist E.A."/>
            <person name="Lipzen A.M."/>
            <person name="Meier-Kolthoff J.P."/>
            <person name="Ohm R.A."/>
            <person name="Otillar R.P."/>
            <person name="Pangilinan J.L."/>
            <person name="Peng Y."/>
            <person name="Rokas A."/>
            <person name="Rosa C.A."/>
            <person name="Scheuner C."/>
            <person name="Sibirny A.A."/>
            <person name="Slot J.C."/>
            <person name="Stielow J.B."/>
            <person name="Sun H."/>
            <person name="Kurtzman C.P."/>
            <person name="Blackwell M."/>
            <person name="Grigoriev I.V."/>
            <person name="Jeffries T.W."/>
        </authorList>
    </citation>
    <scope>NUCLEOTIDE SEQUENCE [LARGE SCALE GENOMIC DNA]</scope>
    <source>
        <strain evidence="8 9">DSM 6958</strain>
    </source>
</reference>
<feature type="transmembrane region" description="Helical" evidence="6">
    <location>
        <begin position="86"/>
        <end position="106"/>
    </location>
</feature>
<evidence type="ECO:0000256" key="3">
    <source>
        <dbReference type="ARBA" id="ARBA00022989"/>
    </source>
</evidence>
<keyword evidence="2 6" id="KW-0812">Transmembrane</keyword>
<evidence type="ECO:0000256" key="2">
    <source>
        <dbReference type="ARBA" id="ARBA00022692"/>
    </source>
</evidence>
<organism evidence="8 9">
    <name type="scientific">Nadsonia fulvescens var. elongata DSM 6958</name>
    <dbReference type="NCBI Taxonomy" id="857566"/>
    <lineage>
        <taxon>Eukaryota</taxon>
        <taxon>Fungi</taxon>
        <taxon>Dikarya</taxon>
        <taxon>Ascomycota</taxon>
        <taxon>Saccharomycotina</taxon>
        <taxon>Dipodascomycetes</taxon>
        <taxon>Dipodascales</taxon>
        <taxon>Dipodascales incertae sedis</taxon>
        <taxon>Nadsonia</taxon>
    </lineage>
</organism>
<name>A0A1E3PHD1_9ASCO</name>
<dbReference type="GO" id="GO:0035838">
    <property type="term" value="C:growing cell tip"/>
    <property type="evidence" value="ECO:0007669"/>
    <property type="project" value="TreeGrafter"/>
</dbReference>
<dbReference type="OrthoDB" id="2354757at2759"/>
<evidence type="ECO:0000313" key="8">
    <source>
        <dbReference type="EMBL" id="ODQ64267.1"/>
    </source>
</evidence>
<dbReference type="AlphaFoldDB" id="A0A1E3PHD1"/>
<feature type="chain" id="PRO_5009133847" evidence="7">
    <location>
        <begin position="29"/>
        <end position="597"/>
    </location>
</feature>
<evidence type="ECO:0000256" key="5">
    <source>
        <dbReference type="SAM" id="MobiDB-lite"/>
    </source>
</evidence>
<evidence type="ECO:0000256" key="4">
    <source>
        <dbReference type="ARBA" id="ARBA00023136"/>
    </source>
</evidence>
<dbReference type="PANTHER" id="PTHR28013:SF3">
    <property type="entry name" value="PROTEIN DCV1-RELATED"/>
    <property type="match status" value="1"/>
</dbReference>
<evidence type="ECO:0000256" key="6">
    <source>
        <dbReference type="SAM" id="Phobius"/>
    </source>
</evidence>